<evidence type="ECO:0000259" key="2">
    <source>
        <dbReference type="Pfam" id="PF26130"/>
    </source>
</evidence>
<comment type="caution">
    <text evidence="3">The sequence shown here is derived from an EMBL/GenBank/DDBJ whole genome shotgun (WGS) entry which is preliminary data.</text>
</comment>
<dbReference type="Pfam" id="PF26130">
    <property type="entry name" value="PB1-like"/>
    <property type="match status" value="1"/>
</dbReference>
<organism evidence="3 4">
    <name type="scientific">Lactuca sativa</name>
    <name type="common">Garden lettuce</name>
    <dbReference type="NCBI Taxonomy" id="4236"/>
    <lineage>
        <taxon>Eukaryota</taxon>
        <taxon>Viridiplantae</taxon>
        <taxon>Streptophyta</taxon>
        <taxon>Embryophyta</taxon>
        <taxon>Tracheophyta</taxon>
        <taxon>Spermatophyta</taxon>
        <taxon>Magnoliopsida</taxon>
        <taxon>eudicotyledons</taxon>
        <taxon>Gunneridae</taxon>
        <taxon>Pentapetalae</taxon>
        <taxon>asterids</taxon>
        <taxon>campanulids</taxon>
        <taxon>Asterales</taxon>
        <taxon>Asteraceae</taxon>
        <taxon>Cichorioideae</taxon>
        <taxon>Cichorieae</taxon>
        <taxon>Lactucinae</taxon>
        <taxon>Lactuca</taxon>
    </lineage>
</organism>
<sequence length="333" mass="37890">MNVNASFYLLSLIYNPKHPSTPHLPPFSFCSIKPAKKHPSLSKEPNRSKRRQGHALKSKWCTPKNEVVDVSSLYAGAPSWFSIMLHHGGKFTKLPDIKYTGGEVHYVDYVDIDEFSVLLDAIMLDLGYPDPRMIELTDESPVIYYHFRIPNGDFQFGLRALGNDQNLIEVYTEHGNTNLLTYFMSPNAKGAEYEAEVHVESPLRNMNHVNDEPIGEFMSLIIFGTKSNEFSPEYRRGRVGNSKRGEGSCSKRLNLEDNDDLKEKENTNEDVNEVHEAATVVKGCYKPFTSNVANIGDEMIGVHDNDHIDRCYNTPPINDDEQYNELLITLWKI</sequence>
<feature type="region of interest" description="Disordered" evidence="1">
    <location>
        <begin position="234"/>
        <end position="253"/>
    </location>
</feature>
<dbReference type="EMBL" id="NBSK02000004">
    <property type="protein sequence ID" value="KAJ0210839.1"/>
    <property type="molecule type" value="Genomic_DNA"/>
</dbReference>
<evidence type="ECO:0000313" key="3">
    <source>
        <dbReference type="EMBL" id="KAJ0210839.1"/>
    </source>
</evidence>
<protein>
    <recommendedName>
        <fullName evidence="2">PB1-like domain-containing protein</fullName>
    </recommendedName>
</protein>
<accession>A0A9R1VSS7</accession>
<keyword evidence="4" id="KW-1185">Reference proteome</keyword>
<dbReference type="AlphaFoldDB" id="A0A9R1VSS7"/>
<gene>
    <name evidence="3" type="ORF">LSAT_V11C400209020</name>
</gene>
<proteinExistence type="predicted"/>
<feature type="region of interest" description="Disordered" evidence="1">
    <location>
        <begin position="37"/>
        <end position="56"/>
    </location>
</feature>
<evidence type="ECO:0000313" key="4">
    <source>
        <dbReference type="Proteomes" id="UP000235145"/>
    </source>
</evidence>
<dbReference type="Proteomes" id="UP000235145">
    <property type="component" value="Unassembled WGS sequence"/>
</dbReference>
<name>A0A9R1VSS7_LACSA</name>
<reference evidence="3 4" key="1">
    <citation type="journal article" date="2017" name="Nat. Commun.">
        <title>Genome assembly with in vitro proximity ligation data and whole-genome triplication in lettuce.</title>
        <authorList>
            <person name="Reyes-Chin-Wo S."/>
            <person name="Wang Z."/>
            <person name="Yang X."/>
            <person name="Kozik A."/>
            <person name="Arikit S."/>
            <person name="Song C."/>
            <person name="Xia L."/>
            <person name="Froenicke L."/>
            <person name="Lavelle D.O."/>
            <person name="Truco M.J."/>
            <person name="Xia R."/>
            <person name="Zhu S."/>
            <person name="Xu C."/>
            <person name="Xu H."/>
            <person name="Xu X."/>
            <person name="Cox K."/>
            <person name="Korf I."/>
            <person name="Meyers B.C."/>
            <person name="Michelmore R.W."/>
        </authorList>
    </citation>
    <scope>NUCLEOTIDE SEQUENCE [LARGE SCALE GENOMIC DNA]</scope>
    <source>
        <strain evidence="4">cv. Salinas</strain>
        <tissue evidence="3">Seedlings</tissue>
    </source>
</reference>
<dbReference type="InterPro" id="IPR058594">
    <property type="entry name" value="PB1-like_dom_pln"/>
</dbReference>
<evidence type="ECO:0000256" key="1">
    <source>
        <dbReference type="SAM" id="MobiDB-lite"/>
    </source>
</evidence>
<feature type="domain" description="PB1-like" evidence="2">
    <location>
        <begin position="80"/>
        <end position="172"/>
    </location>
</feature>